<feature type="compositionally biased region" description="Polar residues" evidence="2">
    <location>
        <begin position="128"/>
        <end position="142"/>
    </location>
</feature>
<feature type="domain" description="DUF8039" evidence="4">
    <location>
        <begin position="413"/>
        <end position="503"/>
    </location>
</feature>
<evidence type="ECO:0000313" key="5">
    <source>
        <dbReference type="EMBL" id="KAF4375225.1"/>
    </source>
</evidence>
<dbReference type="InterPro" id="IPR058352">
    <property type="entry name" value="DUF8039"/>
</dbReference>
<evidence type="ECO:0000313" key="6">
    <source>
        <dbReference type="Proteomes" id="UP000525078"/>
    </source>
</evidence>
<evidence type="ECO:0000256" key="1">
    <source>
        <dbReference type="SAM" id="Coils"/>
    </source>
</evidence>
<dbReference type="Proteomes" id="UP000525078">
    <property type="component" value="Unassembled WGS sequence"/>
</dbReference>
<feature type="compositionally biased region" description="Acidic residues" evidence="2">
    <location>
        <begin position="86"/>
        <end position="111"/>
    </location>
</feature>
<feature type="region of interest" description="Disordered" evidence="2">
    <location>
        <begin position="343"/>
        <end position="411"/>
    </location>
</feature>
<feature type="region of interest" description="Disordered" evidence="2">
    <location>
        <begin position="82"/>
        <end position="169"/>
    </location>
</feature>
<keyword evidence="1" id="KW-0175">Coiled coil</keyword>
<dbReference type="EMBL" id="JAATIP010000091">
    <property type="protein sequence ID" value="KAF4375225.1"/>
    <property type="molecule type" value="Genomic_DNA"/>
</dbReference>
<name>A0A7J6FX00_CANSA</name>
<comment type="caution">
    <text evidence="5">The sequence shown here is derived from an EMBL/GenBank/DDBJ whole genome shotgun (WGS) entry which is preliminary data.</text>
</comment>
<protein>
    <recommendedName>
        <fullName evidence="7">Transposase-associated domain-containing protein</fullName>
    </recommendedName>
</protein>
<dbReference type="InterPro" id="IPR029480">
    <property type="entry name" value="Transpos_assoc"/>
</dbReference>
<dbReference type="Pfam" id="PF26133">
    <property type="entry name" value="DUF8039"/>
    <property type="match status" value="1"/>
</dbReference>
<feature type="coiled-coil region" evidence="1">
    <location>
        <begin position="232"/>
        <end position="266"/>
    </location>
</feature>
<dbReference type="PANTHER" id="PTHR33018">
    <property type="entry name" value="OS10G0338966 PROTEIN-RELATED"/>
    <property type="match status" value="1"/>
</dbReference>
<dbReference type="PANTHER" id="PTHR33018:SF34">
    <property type="entry name" value="OS02G0472350 PROTEIN"/>
    <property type="match status" value="1"/>
</dbReference>
<organism evidence="5 6">
    <name type="scientific">Cannabis sativa</name>
    <name type="common">Hemp</name>
    <name type="synonym">Marijuana</name>
    <dbReference type="NCBI Taxonomy" id="3483"/>
    <lineage>
        <taxon>Eukaryota</taxon>
        <taxon>Viridiplantae</taxon>
        <taxon>Streptophyta</taxon>
        <taxon>Embryophyta</taxon>
        <taxon>Tracheophyta</taxon>
        <taxon>Spermatophyta</taxon>
        <taxon>Magnoliopsida</taxon>
        <taxon>eudicotyledons</taxon>
        <taxon>Gunneridae</taxon>
        <taxon>Pentapetalae</taxon>
        <taxon>rosids</taxon>
        <taxon>fabids</taxon>
        <taxon>Rosales</taxon>
        <taxon>Cannabaceae</taxon>
        <taxon>Cannabis</taxon>
    </lineage>
</organism>
<gene>
    <name evidence="5" type="ORF">F8388_000982</name>
</gene>
<sequence>MDKSWIWSNNKSSEEYTNRVSTFINLSRSHLNDENKTPCPCTDCGNFYSHELETVERHLSVNSFSKSYTNWVYHGEDETASSFNIDDLESDINEDNEDSEEDDDEMFDVIEDITGGEHGTKKKAIDIPNNSTTTQPTESTQNEQEDLDSTTPTKKRTHGQNRSKGTSKLVADTKNKLPVTVKKGELHPVGVNASQLASEIGFILKNHAPLKYKGWKNVPPEDKALIHTRIKKRSVAAAKNKAKDRMVELRRQRQENNEEIMEDEIRAEVLGSERCGHIPGLGPAPNKKNSNHQVEKVIEDRVANMREEMCNEIRHEVRDEILQEVRNERQDFLQQLKDIMNIPNNHPIFGIQQPPPPPPPPPPSPPSLGLPRVDTTSVPSPPSAARDCSSPQSPTTAKASGPPAPSPITSDKTIECSLHVIDPNIKGNGLVAFGYLKLEKSDEKGEITVHGEKKKHCDFKRVFIEKVVEENADLSCPLKQEGFFKVGLAMKHFVFWPKKLINMPPTRSLQFKDDKPYSNQEINEIRDEWADFVKSYILME</sequence>
<evidence type="ECO:0008006" key="7">
    <source>
        <dbReference type="Google" id="ProtNLM"/>
    </source>
</evidence>
<evidence type="ECO:0000259" key="4">
    <source>
        <dbReference type="Pfam" id="PF26133"/>
    </source>
</evidence>
<proteinExistence type="predicted"/>
<dbReference type="AlphaFoldDB" id="A0A7J6FX00"/>
<reference evidence="5 6" key="1">
    <citation type="journal article" date="2020" name="bioRxiv">
        <title>Sequence and annotation of 42 cannabis genomes reveals extensive copy number variation in cannabinoid synthesis and pathogen resistance genes.</title>
        <authorList>
            <person name="Mckernan K.J."/>
            <person name="Helbert Y."/>
            <person name="Kane L.T."/>
            <person name="Ebling H."/>
            <person name="Zhang L."/>
            <person name="Liu B."/>
            <person name="Eaton Z."/>
            <person name="Mclaughlin S."/>
            <person name="Kingan S."/>
            <person name="Baybayan P."/>
            <person name="Concepcion G."/>
            <person name="Jordan M."/>
            <person name="Riva A."/>
            <person name="Barbazuk W."/>
            <person name="Harkins T."/>
        </authorList>
    </citation>
    <scope>NUCLEOTIDE SEQUENCE [LARGE SCALE GENOMIC DNA]</scope>
    <source>
        <strain evidence="6">cv. Jamaican Lion 4</strain>
        <tissue evidence="5">Leaf</tissue>
    </source>
</reference>
<feature type="domain" description="Transposase-associated" evidence="3">
    <location>
        <begin position="3"/>
        <end position="76"/>
    </location>
</feature>
<accession>A0A7J6FX00</accession>
<feature type="compositionally biased region" description="Polar residues" evidence="2">
    <location>
        <begin position="389"/>
        <end position="398"/>
    </location>
</feature>
<feature type="compositionally biased region" description="Pro residues" evidence="2">
    <location>
        <begin position="353"/>
        <end position="368"/>
    </location>
</feature>
<dbReference type="Pfam" id="PF13963">
    <property type="entry name" value="Transpos_assoc"/>
    <property type="match status" value="1"/>
</dbReference>
<evidence type="ECO:0000256" key="2">
    <source>
        <dbReference type="SAM" id="MobiDB-lite"/>
    </source>
</evidence>
<evidence type="ECO:0000259" key="3">
    <source>
        <dbReference type="Pfam" id="PF13963"/>
    </source>
</evidence>